<dbReference type="Gene3D" id="4.10.870.10">
    <property type="entry name" value="Endo-1,4-beta-glucanase f. Domain 3"/>
    <property type="match status" value="1"/>
</dbReference>
<evidence type="ECO:0000259" key="9">
    <source>
        <dbReference type="PROSITE" id="PS50093"/>
    </source>
</evidence>
<organism evidence="11 12">
    <name type="scientific">Exilibacterium tricleocarpae</name>
    <dbReference type="NCBI Taxonomy" id="2591008"/>
    <lineage>
        <taxon>Bacteria</taxon>
        <taxon>Pseudomonadati</taxon>
        <taxon>Pseudomonadota</taxon>
        <taxon>Gammaproteobacteria</taxon>
        <taxon>Cellvibrionales</taxon>
        <taxon>Cellvibrionaceae</taxon>
        <taxon>Exilibacterium</taxon>
    </lineage>
</organism>
<evidence type="ECO:0000313" key="11">
    <source>
        <dbReference type="EMBL" id="TQV74201.1"/>
    </source>
</evidence>
<dbReference type="Gene3D" id="2.60.40.10">
    <property type="entry name" value="Immunoglobulins"/>
    <property type="match status" value="1"/>
</dbReference>
<dbReference type="PROSITE" id="PS50093">
    <property type="entry name" value="PKD"/>
    <property type="match status" value="1"/>
</dbReference>
<dbReference type="InterPro" id="IPR008965">
    <property type="entry name" value="CBM2/CBM3_carb-bd_dom_sf"/>
</dbReference>
<gene>
    <name evidence="11" type="ORF">FKG94_16470</name>
</gene>
<feature type="domain" description="CBM2" evidence="10">
    <location>
        <begin position="852"/>
        <end position="959"/>
    </location>
</feature>
<dbReference type="InterPro" id="IPR018366">
    <property type="entry name" value="CBM2_CS"/>
</dbReference>
<dbReference type="SUPFAM" id="SSF48208">
    <property type="entry name" value="Six-hairpin glycosidases"/>
    <property type="match status" value="1"/>
</dbReference>
<dbReference type="InterPro" id="IPR013783">
    <property type="entry name" value="Ig-like_fold"/>
</dbReference>
<dbReference type="Gene3D" id="2.60.40.3440">
    <property type="match status" value="1"/>
</dbReference>
<keyword evidence="2" id="KW-0378">Hydrolase</keyword>
<evidence type="ECO:0000313" key="12">
    <source>
        <dbReference type="Proteomes" id="UP000319732"/>
    </source>
</evidence>
<dbReference type="InterPro" id="IPR022409">
    <property type="entry name" value="PKD/Chitinase_dom"/>
</dbReference>
<evidence type="ECO:0000256" key="3">
    <source>
        <dbReference type="ARBA" id="ARBA00023001"/>
    </source>
</evidence>
<proteinExistence type="predicted"/>
<dbReference type="Gene3D" id="2.170.160.10">
    <property type="entry name" value="Endo-1,4-beta-glucanase f. Domain 2"/>
    <property type="match status" value="1"/>
</dbReference>
<dbReference type="OrthoDB" id="9808897at2"/>
<dbReference type="Proteomes" id="UP000319732">
    <property type="component" value="Unassembled WGS sequence"/>
</dbReference>
<dbReference type="Pfam" id="PF00553">
    <property type="entry name" value="CBM_2"/>
    <property type="match status" value="1"/>
</dbReference>
<keyword evidence="1" id="KW-0732">Signal</keyword>
<evidence type="ECO:0000256" key="7">
    <source>
        <dbReference type="ARBA" id="ARBA00023326"/>
    </source>
</evidence>
<keyword evidence="5" id="KW-0119">Carbohydrate metabolism</keyword>
<name>A0A545TAF8_9GAMM</name>
<dbReference type="Gene3D" id="2.60.40.290">
    <property type="match status" value="1"/>
</dbReference>
<keyword evidence="3" id="KW-0136">Cellulose degradation</keyword>
<evidence type="ECO:0000256" key="8">
    <source>
        <dbReference type="PIRSR" id="PIRSR600556-1"/>
    </source>
</evidence>
<dbReference type="AlphaFoldDB" id="A0A545TAF8"/>
<dbReference type="SMART" id="SM00089">
    <property type="entry name" value="PKD"/>
    <property type="match status" value="2"/>
</dbReference>
<dbReference type="Pfam" id="PF17963">
    <property type="entry name" value="Big_9"/>
    <property type="match status" value="1"/>
</dbReference>
<dbReference type="InterPro" id="IPR008928">
    <property type="entry name" value="6-hairpin_glycosidase_sf"/>
</dbReference>
<dbReference type="InterPro" id="IPR012291">
    <property type="entry name" value="CBM2_carb-bd_dom_sf"/>
</dbReference>
<dbReference type="PROSITE" id="PS00561">
    <property type="entry name" value="CBM2_A"/>
    <property type="match status" value="1"/>
</dbReference>
<feature type="active site" description="Nucleophile" evidence="8">
    <location>
        <position position="255"/>
    </location>
</feature>
<keyword evidence="4" id="KW-1015">Disulfide bond</keyword>
<protein>
    <submittedName>
        <fullName evidence="11">PKD domain-containing protein</fullName>
    </submittedName>
</protein>
<dbReference type="InterPro" id="IPR027390">
    <property type="entry name" value="Endoglucanase_F_dom3"/>
</dbReference>
<dbReference type="InterPro" id="IPR000601">
    <property type="entry name" value="PKD_dom"/>
</dbReference>
<dbReference type="RefSeq" id="WP_142905424.1">
    <property type="nucleotide sequence ID" value="NZ_ML660096.1"/>
</dbReference>
<dbReference type="SMART" id="SM00637">
    <property type="entry name" value="CBD_II"/>
    <property type="match status" value="1"/>
</dbReference>
<dbReference type="EMBL" id="VHSG01000017">
    <property type="protein sequence ID" value="TQV74201.1"/>
    <property type="molecule type" value="Genomic_DNA"/>
</dbReference>
<accession>A0A545TAF8</accession>
<keyword evidence="7" id="KW-0624">Polysaccharide degradation</keyword>
<evidence type="ECO:0000256" key="2">
    <source>
        <dbReference type="ARBA" id="ARBA00022801"/>
    </source>
</evidence>
<dbReference type="InterPro" id="IPR001919">
    <property type="entry name" value="CBD2"/>
</dbReference>
<sequence length="959" mass="103106">MQPKHLLHAIGRRTTRLGLALIVAGVLTSASAAELYENRFTEIRNEIYDPANGYLSADGGPYHAIETFIVEAPDHGHQSTSEAYSYILWLEALHGKLTGDWQPLADAWNIIETQIIPTTQMQPTADGYNPAAPATYVPEGPLPSSYPLPLTASAAVGNDPISQALAQEYGTWEIYGMHWLLDLDNVYGYGNLGDGVSTPSYINTFQRGEQESVWETVPHPSWDDFSWGGQTGFLDLFVQEQQAPAQQWRYTNAPDADARVVQVMYWALQWMKAQGKDPEQVAPGLMAKAAKMGDYLRLAMFDKYFKTLGAQSESGGAGSGYDSAHYLMSWFYSWGGPLVPQGWAWRIGSSHVHFAYQNPMAAYALSQVPELIPATPGARRDWETGLERSLQFFQWTQSAEGAFSGGATNSWNGTYDTYPHNRTFYGMVYTPNPVYADPGSGTWFGWQAWGTERLAEYYYLTGEPRTKAILDKWIGWVLAPSPAVGKAVLDFSDNDVKLAAELAFTGLPAAWNPANPQPNNDLHVEVITQNQDVGVAHSLAKTLMYYAAAEQLHQGAVHVGARDAAQTILDRFWTNHRTAKGVATLETRGDYSRVNDPVYFPPGWTGTNAVGAALGEGTTFIGMRPFYQSDPGYQEVLNAAAEGRDPAFVYHRYWAQVEVATANALFADLFPVVCQTDCPPLAQPQAVSTAVDTPVAVTLAGTDSNGSIVSYNYTQPANGSVTGTGATVTYTPAGGFSGSDAFTFTVTDDENLTSAPATVSITVTDPAINRPPVAQATADPDTGDAPLAVNFSAAASSDPDNDPLTYSWDFGDGNSGTGISPSHTYTGAGNYTAVLTVGDGEFTDSTSLAITVTAAPTGVSCDYVVQNQWNTGFTAVIRLTNNGATAVNGWQVGWQYSEGSQVSQVWNAVVSGGNPYTAAPVSWNSTINPGQTVEFGFNGVKGSADTPAPVPAVTGAVCN</sequence>
<dbReference type="Pfam" id="PF18911">
    <property type="entry name" value="PKD_4"/>
    <property type="match status" value="1"/>
</dbReference>
<dbReference type="GO" id="GO:0030245">
    <property type="term" value="P:cellulose catabolic process"/>
    <property type="evidence" value="ECO:0007669"/>
    <property type="project" value="UniProtKB-KW"/>
</dbReference>
<dbReference type="GO" id="GO:0008810">
    <property type="term" value="F:cellulase activity"/>
    <property type="evidence" value="ECO:0007669"/>
    <property type="project" value="InterPro"/>
</dbReference>
<keyword evidence="6" id="KW-0326">Glycosidase</keyword>
<feature type="active site" description="Proton donor" evidence="8">
    <location>
        <position position="82"/>
    </location>
</feature>
<comment type="caution">
    <text evidence="11">The sequence shown here is derived from an EMBL/GenBank/DDBJ whole genome shotgun (WGS) entry which is preliminary data.</text>
</comment>
<evidence type="ECO:0000259" key="10">
    <source>
        <dbReference type="PROSITE" id="PS51173"/>
    </source>
</evidence>
<keyword evidence="12" id="KW-1185">Reference proteome</keyword>
<dbReference type="InterPro" id="IPR012341">
    <property type="entry name" value="6hp_glycosidase-like_sf"/>
</dbReference>
<dbReference type="GO" id="GO:0030247">
    <property type="term" value="F:polysaccharide binding"/>
    <property type="evidence" value="ECO:0007669"/>
    <property type="project" value="UniProtKB-UniRule"/>
</dbReference>
<dbReference type="PRINTS" id="PR00844">
    <property type="entry name" value="GLHYDRLASE48"/>
</dbReference>
<dbReference type="InterPro" id="IPR023309">
    <property type="entry name" value="Endo-1-4-beta-glucanase_dom2"/>
</dbReference>
<reference evidence="11 12" key="1">
    <citation type="submission" date="2019-06" db="EMBL/GenBank/DDBJ databases">
        <title>Whole genome sequence for Cellvibrionaceae sp. R142.</title>
        <authorList>
            <person name="Wang G."/>
        </authorList>
    </citation>
    <scope>NUCLEOTIDE SEQUENCE [LARGE SCALE GENOMIC DNA]</scope>
    <source>
        <strain evidence="11 12">R142</strain>
    </source>
</reference>
<dbReference type="InterPro" id="IPR000556">
    <property type="entry name" value="Glyco_hydro_48F"/>
</dbReference>
<evidence type="ECO:0000256" key="1">
    <source>
        <dbReference type="ARBA" id="ARBA00022729"/>
    </source>
</evidence>
<dbReference type="PROSITE" id="PS51173">
    <property type="entry name" value="CBM2"/>
    <property type="match status" value="1"/>
</dbReference>
<feature type="domain" description="PKD" evidence="9">
    <location>
        <begin position="772"/>
        <end position="859"/>
    </location>
</feature>
<evidence type="ECO:0000256" key="5">
    <source>
        <dbReference type="ARBA" id="ARBA00023277"/>
    </source>
</evidence>
<evidence type="ECO:0000256" key="6">
    <source>
        <dbReference type="ARBA" id="ARBA00023295"/>
    </source>
</evidence>
<dbReference type="Gene3D" id="1.50.10.10">
    <property type="match status" value="1"/>
</dbReference>
<dbReference type="Pfam" id="PF02011">
    <property type="entry name" value="Glyco_hydro_48"/>
    <property type="match status" value="1"/>
</dbReference>
<evidence type="ECO:0000256" key="4">
    <source>
        <dbReference type="ARBA" id="ARBA00023157"/>
    </source>
</evidence>
<dbReference type="SUPFAM" id="SSF49299">
    <property type="entry name" value="PKD domain"/>
    <property type="match status" value="2"/>
</dbReference>
<dbReference type="SUPFAM" id="SSF49384">
    <property type="entry name" value="Carbohydrate-binding domain"/>
    <property type="match status" value="1"/>
</dbReference>
<dbReference type="CDD" id="cd00146">
    <property type="entry name" value="PKD"/>
    <property type="match status" value="1"/>
</dbReference>
<dbReference type="InterPro" id="IPR035986">
    <property type="entry name" value="PKD_dom_sf"/>
</dbReference>